<evidence type="ECO:0000313" key="1">
    <source>
        <dbReference type="EMBL" id="KAF0550843.1"/>
    </source>
</evidence>
<dbReference type="EMBL" id="WTPW01000080">
    <property type="protein sequence ID" value="KAF0550843.1"/>
    <property type="molecule type" value="Genomic_DNA"/>
</dbReference>
<name>A0A8H4B0Q0_GIGMA</name>
<gene>
    <name evidence="1" type="ORF">F8M41_023838</name>
</gene>
<accession>A0A8H4B0Q0</accession>
<keyword evidence="2" id="KW-1185">Reference proteome</keyword>
<sequence>MWDQTLQDDYTLPISFDGIIGVDDDIFSQRNLGIGCGLDVTYDLQKIEVELARQLLFEKVYIDTVDETSFYLPPFSYHMELIQVSPHILGDIRDLIPQEQIPP</sequence>
<protein>
    <submittedName>
        <fullName evidence="1">E3 ubiquitin-protein ligase</fullName>
    </submittedName>
</protein>
<dbReference type="Proteomes" id="UP000439903">
    <property type="component" value="Unassembled WGS sequence"/>
</dbReference>
<dbReference type="OrthoDB" id="2386077at2759"/>
<dbReference type="AlphaFoldDB" id="A0A8H4B0Q0"/>
<organism evidence="1 2">
    <name type="scientific">Gigaspora margarita</name>
    <dbReference type="NCBI Taxonomy" id="4874"/>
    <lineage>
        <taxon>Eukaryota</taxon>
        <taxon>Fungi</taxon>
        <taxon>Fungi incertae sedis</taxon>
        <taxon>Mucoromycota</taxon>
        <taxon>Glomeromycotina</taxon>
        <taxon>Glomeromycetes</taxon>
        <taxon>Diversisporales</taxon>
        <taxon>Gigasporaceae</taxon>
        <taxon>Gigaspora</taxon>
    </lineage>
</organism>
<reference evidence="1 2" key="1">
    <citation type="journal article" date="2019" name="Environ. Microbiol.">
        <title>At the nexus of three kingdoms: the genome of the mycorrhizal fungus Gigaspora margarita provides insights into plant, endobacterial and fungal interactions.</title>
        <authorList>
            <person name="Venice F."/>
            <person name="Ghignone S."/>
            <person name="Salvioli di Fossalunga A."/>
            <person name="Amselem J."/>
            <person name="Novero M."/>
            <person name="Xianan X."/>
            <person name="Sedzielewska Toro K."/>
            <person name="Morin E."/>
            <person name="Lipzen A."/>
            <person name="Grigoriev I.V."/>
            <person name="Henrissat B."/>
            <person name="Martin F.M."/>
            <person name="Bonfante P."/>
        </authorList>
    </citation>
    <scope>NUCLEOTIDE SEQUENCE [LARGE SCALE GENOMIC DNA]</scope>
    <source>
        <strain evidence="1 2">BEG34</strain>
    </source>
</reference>
<evidence type="ECO:0000313" key="2">
    <source>
        <dbReference type="Proteomes" id="UP000439903"/>
    </source>
</evidence>
<comment type="caution">
    <text evidence="1">The sequence shown here is derived from an EMBL/GenBank/DDBJ whole genome shotgun (WGS) entry which is preliminary data.</text>
</comment>
<proteinExistence type="predicted"/>